<gene>
    <name evidence="4" type="primary">rlpA</name>
    <name evidence="8" type="ORF">N789_10630</name>
</gene>
<feature type="domain" description="SPOR" evidence="7">
    <location>
        <begin position="244"/>
        <end position="323"/>
    </location>
</feature>
<dbReference type="InterPro" id="IPR007730">
    <property type="entry name" value="SPOR-like_dom"/>
</dbReference>
<evidence type="ECO:0000256" key="4">
    <source>
        <dbReference type="HAMAP-Rule" id="MF_02071"/>
    </source>
</evidence>
<keyword evidence="1" id="KW-0732">Signal</keyword>
<dbReference type="GO" id="GO:0071555">
    <property type="term" value="P:cell wall organization"/>
    <property type="evidence" value="ECO:0007669"/>
    <property type="project" value="UniProtKB-KW"/>
</dbReference>
<accession>A0A091ASZ4</accession>
<dbReference type="GO" id="GO:0008932">
    <property type="term" value="F:lytic endotransglycosylase activity"/>
    <property type="evidence" value="ECO:0007669"/>
    <property type="project" value="UniProtKB-UniRule"/>
</dbReference>
<keyword evidence="4" id="KW-0564">Palmitate</keyword>
<dbReference type="STRING" id="1121015.GCA_000420545_00940"/>
<dbReference type="CDD" id="cd22268">
    <property type="entry name" value="DPBB_RlpA-like"/>
    <property type="match status" value="1"/>
</dbReference>
<dbReference type="InterPro" id="IPR034718">
    <property type="entry name" value="RlpA"/>
</dbReference>
<keyword evidence="3 4" id="KW-0961">Cell wall biogenesis/degradation</keyword>
<keyword evidence="9" id="KW-1185">Reference proteome</keyword>
<reference evidence="8 9" key="1">
    <citation type="submission" date="2013-09" db="EMBL/GenBank/DDBJ databases">
        <title>Genome sequencing of Arenimonas oryziterrae.</title>
        <authorList>
            <person name="Chen F."/>
            <person name="Wang G."/>
        </authorList>
    </citation>
    <scope>NUCLEOTIDE SEQUENCE [LARGE SCALE GENOMIC DNA]</scope>
    <source>
        <strain evidence="8 9">YC6267</strain>
    </source>
</reference>
<feature type="compositionally biased region" description="Low complexity" evidence="6">
    <location>
        <begin position="20"/>
        <end position="35"/>
    </location>
</feature>
<dbReference type="OrthoDB" id="9779128at2"/>
<dbReference type="NCBIfam" id="TIGR00413">
    <property type="entry name" value="rlpA"/>
    <property type="match status" value="1"/>
</dbReference>
<dbReference type="PROSITE" id="PS51257">
    <property type="entry name" value="PROKAR_LIPOPROTEIN"/>
    <property type="match status" value="1"/>
</dbReference>
<keyword evidence="4" id="KW-0472">Membrane</keyword>
<comment type="caution">
    <text evidence="8">The sequence shown here is derived from an EMBL/GenBank/DDBJ whole genome shotgun (WGS) entry which is preliminary data.</text>
</comment>
<dbReference type="AlphaFoldDB" id="A0A091ASZ4"/>
<dbReference type="PROSITE" id="PS51724">
    <property type="entry name" value="SPOR"/>
    <property type="match status" value="1"/>
</dbReference>
<dbReference type="EMBL" id="AVCI01000005">
    <property type="protein sequence ID" value="KFN43318.1"/>
    <property type="molecule type" value="Genomic_DNA"/>
</dbReference>
<evidence type="ECO:0000313" key="8">
    <source>
        <dbReference type="EMBL" id="KFN43318.1"/>
    </source>
</evidence>
<dbReference type="HAMAP" id="MF_02071">
    <property type="entry name" value="RlpA"/>
    <property type="match status" value="1"/>
</dbReference>
<dbReference type="FunFam" id="2.40.40.10:FF:000003">
    <property type="entry name" value="Endolytic peptidoglycan transglycosylase RlpA"/>
    <property type="match status" value="1"/>
</dbReference>
<protein>
    <recommendedName>
        <fullName evidence="4">Endolytic peptidoglycan transglycosylase RlpA</fullName>
        <ecNumber evidence="4">4.2.2.-</ecNumber>
    </recommendedName>
</protein>
<dbReference type="Pfam" id="PF03330">
    <property type="entry name" value="DPBB_1"/>
    <property type="match status" value="1"/>
</dbReference>
<comment type="function">
    <text evidence="4">Lytic transglycosylase with a strong preference for naked glycan strands that lack stem peptides.</text>
</comment>
<dbReference type="GO" id="GO:0005886">
    <property type="term" value="C:plasma membrane"/>
    <property type="evidence" value="ECO:0007669"/>
    <property type="project" value="UniProtKB-SubCell"/>
</dbReference>
<dbReference type="Pfam" id="PF05036">
    <property type="entry name" value="SPOR"/>
    <property type="match status" value="1"/>
</dbReference>
<dbReference type="eggNOG" id="COG0797">
    <property type="taxonomic scope" value="Bacteria"/>
</dbReference>
<organism evidence="8 9">
    <name type="scientific">Arenimonas oryziterrae DSM 21050 = YC6267</name>
    <dbReference type="NCBI Taxonomy" id="1121015"/>
    <lineage>
        <taxon>Bacteria</taxon>
        <taxon>Pseudomonadati</taxon>
        <taxon>Pseudomonadota</taxon>
        <taxon>Gammaproteobacteria</taxon>
        <taxon>Lysobacterales</taxon>
        <taxon>Lysobacteraceae</taxon>
        <taxon>Arenimonas</taxon>
    </lineage>
</organism>
<evidence type="ECO:0000259" key="7">
    <source>
        <dbReference type="PROSITE" id="PS51724"/>
    </source>
</evidence>
<dbReference type="PATRIC" id="fig|1121015.4.peg.1616"/>
<dbReference type="Gene3D" id="2.40.40.10">
    <property type="entry name" value="RlpA-like domain"/>
    <property type="match status" value="1"/>
</dbReference>
<evidence type="ECO:0000313" key="9">
    <source>
        <dbReference type="Proteomes" id="UP000029385"/>
    </source>
</evidence>
<dbReference type="PANTHER" id="PTHR34183:SF1">
    <property type="entry name" value="ENDOLYTIC PEPTIDOGLYCAN TRANSGLYCOSYLASE RLPA"/>
    <property type="match status" value="1"/>
</dbReference>
<dbReference type="EC" id="4.2.2.-" evidence="4"/>
<dbReference type="SUPFAM" id="SSF110997">
    <property type="entry name" value="Sporulation related repeat"/>
    <property type="match status" value="1"/>
</dbReference>
<keyword evidence="4" id="KW-1003">Cell membrane</keyword>
<dbReference type="InterPro" id="IPR036680">
    <property type="entry name" value="SPOR-like_sf"/>
</dbReference>
<dbReference type="PANTHER" id="PTHR34183">
    <property type="entry name" value="ENDOLYTIC PEPTIDOGLYCAN TRANSGLYCOSYLASE RLPA"/>
    <property type="match status" value="1"/>
</dbReference>
<evidence type="ECO:0000256" key="6">
    <source>
        <dbReference type="SAM" id="MobiDB-lite"/>
    </source>
</evidence>
<keyword evidence="2 4" id="KW-0456">Lyase</keyword>
<dbReference type="InterPro" id="IPR036908">
    <property type="entry name" value="RlpA-like_sf"/>
</dbReference>
<evidence type="ECO:0000256" key="1">
    <source>
        <dbReference type="ARBA" id="ARBA00022729"/>
    </source>
</evidence>
<keyword evidence="4" id="KW-0449">Lipoprotein</keyword>
<sequence>MRPFFAASALVLLAACAHHTPRRSSPPSVPHVQPTEARPSGDARDAAPAFNPCAPTREHRDSDYTAGGLYAPGVPDAGPSAPIDVSGLAEPVPRDEPRSRYGNRSPYSVLGKSYRVLDSAQGYVERGTASWYGTKFNGRATSSGEIYDICSFTAAHKTLPLPSYVRVSNLDNGRSVIVRVNDRGPFHPGRIIDLSYAAAVRLGVDRTGTARVEVRAISGGELAEGPAAPVVAPMPLPSTTPPAPVGDGRRFLQVGSFADKDNARRVADRLGAADIDDIDLDHAEVNGQDVWRVRVGPVDADQIAALVERIRALGLPSPRVFSE</sequence>
<proteinExistence type="inferred from homology"/>
<dbReference type="GO" id="GO:0000270">
    <property type="term" value="P:peptidoglycan metabolic process"/>
    <property type="evidence" value="ECO:0007669"/>
    <property type="project" value="UniProtKB-UniRule"/>
</dbReference>
<dbReference type="Proteomes" id="UP000029385">
    <property type="component" value="Unassembled WGS sequence"/>
</dbReference>
<dbReference type="InterPro" id="IPR012997">
    <property type="entry name" value="RplA"/>
</dbReference>
<evidence type="ECO:0000256" key="5">
    <source>
        <dbReference type="RuleBase" id="RU003495"/>
    </source>
</evidence>
<comment type="subcellular location">
    <subcellularLocation>
        <location evidence="4">Cell membrane</location>
        <topology evidence="4">Lipid-anchor</topology>
    </subcellularLocation>
</comment>
<dbReference type="eggNOG" id="COG3087">
    <property type="taxonomic scope" value="Bacteria"/>
</dbReference>
<name>A0A091ASZ4_9GAMM</name>
<dbReference type="SUPFAM" id="SSF50685">
    <property type="entry name" value="Barwin-like endoglucanases"/>
    <property type="match status" value="1"/>
</dbReference>
<dbReference type="InterPro" id="IPR009009">
    <property type="entry name" value="RlpA-like_DPBB"/>
</dbReference>
<evidence type="ECO:0000256" key="3">
    <source>
        <dbReference type="ARBA" id="ARBA00023316"/>
    </source>
</evidence>
<comment type="similarity">
    <text evidence="4 5">Belongs to the RlpA family.</text>
</comment>
<evidence type="ECO:0000256" key="2">
    <source>
        <dbReference type="ARBA" id="ARBA00023239"/>
    </source>
</evidence>
<dbReference type="RefSeq" id="WP_022968586.1">
    <property type="nucleotide sequence ID" value="NZ_ATVD01000001.1"/>
</dbReference>
<dbReference type="Gene3D" id="3.30.70.1070">
    <property type="entry name" value="Sporulation related repeat"/>
    <property type="match status" value="1"/>
</dbReference>
<dbReference type="GO" id="GO:0042834">
    <property type="term" value="F:peptidoglycan binding"/>
    <property type="evidence" value="ECO:0007669"/>
    <property type="project" value="InterPro"/>
</dbReference>
<feature type="region of interest" description="Disordered" evidence="6">
    <location>
        <begin position="20"/>
        <end position="104"/>
    </location>
</feature>
<dbReference type="GO" id="GO:0009279">
    <property type="term" value="C:cell outer membrane"/>
    <property type="evidence" value="ECO:0007669"/>
    <property type="project" value="TreeGrafter"/>
</dbReference>